<organism evidence="1 2">
    <name type="scientific">Melia azedarach</name>
    <name type="common">Chinaberry tree</name>
    <dbReference type="NCBI Taxonomy" id="155640"/>
    <lineage>
        <taxon>Eukaryota</taxon>
        <taxon>Viridiplantae</taxon>
        <taxon>Streptophyta</taxon>
        <taxon>Embryophyta</taxon>
        <taxon>Tracheophyta</taxon>
        <taxon>Spermatophyta</taxon>
        <taxon>Magnoliopsida</taxon>
        <taxon>eudicotyledons</taxon>
        <taxon>Gunneridae</taxon>
        <taxon>Pentapetalae</taxon>
        <taxon>rosids</taxon>
        <taxon>malvids</taxon>
        <taxon>Sapindales</taxon>
        <taxon>Meliaceae</taxon>
        <taxon>Melia</taxon>
    </lineage>
</organism>
<keyword evidence="2" id="KW-1185">Reference proteome</keyword>
<name>A0ACC1WYC2_MELAZ</name>
<reference evidence="1 2" key="1">
    <citation type="journal article" date="2023" name="Science">
        <title>Complex scaffold remodeling in plant triterpene biosynthesis.</title>
        <authorList>
            <person name="De La Pena R."/>
            <person name="Hodgson H."/>
            <person name="Liu J.C."/>
            <person name="Stephenson M.J."/>
            <person name="Martin A.C."/>
            <person name="Owen C."/>
            <person name="Harkess A."/>
            <person name="Leebens-Mack J."/>
            <person name="Jimenez L.E."/>
            <person name="Osbourn A."/>
            <person name="Sattely E.S."/>
        </authorList>
    </citation>
    <scope>NUCLEOTIDE SEQUENCE [LARGE SCALE GENOMIC DNA]</scope>
    <source>
        <strain evidence="2">cv. JPN11</strain>
        <tissue evidence="1">Leaf</tissue>
    </source>
</reference>
<proteinExistence type="predicted"/>
<evidence type="ECO:0000313" key="2">
    <source>
        <dbReference type="Proteomes" id="UP001164539"/>
    </source>
</evidence>
<gene>
    <name evidence="1" type="ORF">OWV82_023521</name>
</gene>
<sequence length="146" mass="16810">MPFAHKETVEVCKKQEGFVSSYYTATVLAAIGRTKYLVRYETRFSEDRTRLLTEPVEESDIRPLPPPHLEVAEKVDAYVNDGWFVGKIVRKVDPNYYVKLDSTGNVVHCPFYKVRIHLEWEDGKWVYPGNKPQNDDDQAKASELGS</sequence>
<evidence type="ECO:0000313" key="1">
    <source>
        <dbReference type="EMBL" id="KAJ4703647.1"/>
    </source>
</evidence>
<dbReference type="Proteomes" id="UP001164539">
    <property type="component" value="Chromosome 13"/>
</dbReference>
<protein>
    <submittedName>
        <fullName evidence="1">Agenet domain-containing protein</fullName>
    </submittedName>
</protein>
<comment type="caution">
    <text evidence="1">The sequence shown here is derived from an EMBL/GenBank/DDBJ whole genome shotgun (WGS) entry which is preliminary data.</text>
</comment>
<accession>A0ACC1WYC2</accession>
<dbReference type="EMBL" id="CM051406">
    <property type="protein sequence ID" value="KAJ4703647.1"/>
    <property type="molecule type" value="Genomic_DNA"/>
</dbReference>